<protein>
    <submittedName>
        <fullName evidence="2">Uncharacterized protein</fullName>
    </submittedName>
</protein>
<dbReference type="EMBL" id="VSRR010005239">
    <property type="protein sequence ID" value="MPC41932.1"/>
    <property type="molecule type" value="Genomic_DNA"/>
</dbReference>
<keyword evidence="3" id="KW-1185">Reference proteome</keyword>
<dbReference type="Proteomes" id="UP000324222">
    <property type="component" value="Unassembled WGS sequence"/>
</dbReference>
<organism evidence="2 3">
    <name type="scientific">Portunus trituberculatus</name>
    <name type="common">Swimming crab</name>
    <name type="synonym">Neptunus trituberculatus</name>
    <dbReference type="NCBI Taxonomy" id="210409"/>
    <lineage>
        <taxon>Eukaryota</taxon>
        <taxon>Metazoa</taxon>
        <taxon>Ecdysozoa</taxon>
        <taxon>Arthropoda</taxon>
        <taxon>Crustacea</taxon>
        <taxon>Multicrustacea</taxon>
        <taxon>Malacostraca</taxon>
        <taxon>Eumalacostraca</taxon>
        <taxon>Eucarida</taxon>
        <taxon>Decapoda</taxon>
        <taxon>Pleocyemata</taxon>
        <taxon>Brachyura</taxon>
        <taxon>Eubrachyura</taxon>
        <taxon>Portunoidea</taxon>
        <taxon>Portunidae</taxon>
        <taxon>Portuninae</taxon>
        <taxon>Portunus</taxon>
    </lineage>
</organism>
<comment type="caution">
    <text evidence="2">The sequence shown here is derived from an EMBL/GenBank/DDBJ whole genome shotgun (WGS) entry which is preliminary data.</text>
</comment>
<evidence type="ECO:0000256" key="1">
    <source>
        <dbReference type="SAM" id="MobiDB-lite"/>
    </source>
</evidence>
<accession>A0A5B7F649</accession>
<name>A0A5B7F649_PORTR</name>
<feature type="region of interest" description="Disordered" evidence="1">
    <location>
        <begin position="1"/>
        <end position="35"/>
    </location>
</feature>
<feature type="compositionally biased region" description="Gly residues" evidence="1">
    <location>
        <begin position="16"/>
        <end position="35"/>
    </location>
</feature>
<reference evidence="2 3" key="1">
    <citation type="submission" date="2019-05" db="EMBL/GenBank/DDBJ databases">
        <title>Another draft genome of Portunus trituberculatus and its Hox gene families provides insights of decapod evolution.</title>
        <authorList>
            <person name="Jeong J.-H."/>
            <person name="Song I."/>
            <person name="Kim S."/>
            <person name="Choi T."/>
            <person name="Kim D."/>
            <person name="Ryu S."/>
            <person name="Kim W."/>
        </authorList>
    </citation>
    <scope>NUCLEOTIDE SEQUENCE [LARGE SCALE GENOMIC DNA]</scope>
    <source>
        <tissue evidence="2">Muscle</tissue>
    </source>
</reference>
<proteinExistence type="predicted"/>
<gene>
    <name evidence="2" type="ORF">E2C01_035543</name>
</gene>
<sequence>MTPGEVIGGEGRRDGTGGGDGGWETGGMSGGGWGLVGGALGSWSAKRRGEEDACPDVTGIPAQAERCYLPWVRKAQGLHHGRKVLLREQGRCRGLSRRQVSLLHPVP</sequence>
<dbReference type="AlphaFoldDB" id="A0A5B7F649"/>
<evidence type="ECO:0000313" key="2">
    <source>
        <dbReference type="EMBL" id="MPC41932.1"/>
    </source>
</evidence>
<evidence type="ECO:0000313" key="3">
    <source>
        <dbReference type="Proteomes" id="UP000324222"/>
    </source>
</evidence>